<evidence type="ECO:0000313" key="8">
    <source>
        <dbReference type="EMBL" id="EEN70006.1"/>
    </source>
</evidence>
<dbReference type="InParanoid" id="C3XPY5"/>
<evidence type="ECO:0000256" key="5">
    <source>
        <dbReference type="PROSITE-ProRule" id="PRU00302"/>
    </source>
</evidence>
<organism evidence="8">
    <name type="scientific">Branchiostoma floridae</name>
    <name type="common">Florida lancelet</name>
    <name type="synonym">Amphioxus</name>
    <dbReference type="NCBI Taxonomy" id="7739"/>
    <lineage>
        <taxon>Eukaryota</taxon>
        <taxon>Metazoa</taxon>
        <taxon>Chordata</taxon>
        <taxon>Cephalochordata</taxon>
        <taxon>Leptocardii</taxon>
        <taxon>Amphioxiformes</taxon>
        <taxon>Branchiostomatidae</taxon>
        <taxon>Branchiostoma</taxon>
    </lineage>
</organism>
<evidence type="ECO:0000256" key="4">
    <source>
        <dbReference type="ARBA" id="ARBA00023180"/>
    </source>
</evidence>
<evidence type="ECO:0000256" key="2">
    <source>
        <dbReference type="ARBA" id="ARBA00022737"/>
    </source>
</evidence>
<dbReference type="EMBL" id="GG666451">
    <property type="protein sequence ID" value="EEN70006.1"/>
    <property type="molecule type" value="Genomic_DNA"/>
</dbReference>
<keyword evidence="2" id="KW-0677">Repeat</keyword>
<name>C3XPY5_BRAFL</name>
<evidence type="ECO:0000256" key="6">
    <source>
        <dbReference type="SAM" id="MobiDB-lite"/>
    </source>
</evidence>
<dbReference type="PROSITE" id="PS50923">
    <property type="entry name" value="SUSHI"/>
    <property type="match status" value="2"/>
</dbReference>
<gene>
    <name evidence="8" type="ORF">BRAFLDRAFT_67421</name>
</gene>
<evidence type="ECO:0000256" key="1">
    <source>
        <dbReference type="ARBA" id="ARBA00022659"/>
    </source>
</evidence>
<dbReference type="Pfam" id="PF00084">
    <property type="entry name" value="Sushi"/>
    <property type="match status" value="2"/>
</dbReference>
<keyword evidence="1 5" id="KW-0768">Sushi</keyword>
<evidence type="ECO:0000256" key="3">
    <source>
        <dbReference type="ARBA" id="ARBA00023157"/>
    </source>
</evidence>
<keyword evidence="4" id="KW-0325">Glycoprotein</keyword>
<dbReference type="SUPFAM" id="SSF57535">
    <property type="entry name" value="Complement control module/SCR domain"/>
    <property type="match status" value="3"/>
</dbReference>
<feature type="region of interest" description="Disordered" evidence="6">
    <location>
        <begin position="279"/>
        <end position="309"/>
    </location>
</feature>
<reference evidence="8" key="1">
    <citation type="journal article" date="2008" name="Nature">
        <title>The amphioxus genome and the evolution of the chordate karyotype.</title>
        <authorList>
            <consortium name="US DOE Joint Genome Institute (JGI-PGF)"/>
            <person name="Putnam N.H."/>
            <person name="Butts T."/>
            <person name="Ferrier D.E.K."/>
            <person name="Furlong R.F."/>
            <person name="Hellsten U."/>
            <person name="Kawashima T."/>
            <person name="Robinson-Rechavi M."/>
            <person name="Shoguchi E."/>
            <person name="Terry A."/>
            <person name="Yu J.-K."/>
            <person name="Benito-Gutierrez E.L."/>
            <person name="Dubchak I."/>
            <person name="Garcia-Fernandez J."/>
            <person name="Gibson-Brown J.J."/>
            <person name="Grigoriev I.V."/>
            <person name="Horton A.C."/>
            <person name="de Jong P.J."/>
            <person name="Jurka J."/>
            <person name="Kapitonov V.V."/>
            <person name="Kohara Y."/>
            <person name="Kuroki Y."/>
            <person name="Lindquist E."/>
            <person name="Lucas S."/>
            <person name="Osoegawa K."/>
            <person name="Pennacchio L.A."/>
            <person name="Salamov A.A."/>
            <person name="Satou Y."/>
            <person name="Sauka-Spengler T."/>
            <person name="Schmutz J."/>
            <person name="Shin-I T."/>
            <person name="Toyoda A."/>
            <person name="Bronner-Fraser M."/>
            <person name="Fujiyama A."/>
            <person name="Holland L.Z."/>
            <person name="Holland P.W.H."/>
            <person name="Satoh N."/>
            <person name="Rokhsar D.S."/>
        </authorList>
    </citation>
    <scope>NUCLEOTIDE SEQUENCE [LARGE SCALE GENOMIC DNA]</scope>
    <source>
        <strain evidence="8">S238N-H82</strain>
        <tissue evidence="8">Testes</tissue>
    </source>
</reference>
<feature type="domain" description="Sushi" evidence="7">
    <location>
        <begin position="136"/>
        <end position="199"/>
    </location>
</feature>
<feature type="domain" description="Sushi" evidence="7">
    <location>
        <begin position="72"/>
        <end position="130"/>
    </location>
</feature>
<dbReference type="SMART" id="SM00032">
    <property type="entry name" value="CCP"/>
    <property type="match status" value="4"/>
</dbReference>
<proteinExistence type="predicted"/>
<dbReference type="AlphaFoldDB" id="C3XPY5"/>
<dbReference type="PANTHER" id="PTHR19325">
    <property type="entry name" value="COMPLEMENT COMPONENT-RELATED SUSHI DOMAIN-CONTAINING"/>
    <property type="match status" value="1"/>
</dbReference>
<dbReference type="InterPro" id="IPR000436">
    <property type="entry name" value="Sushi_SCR_CCP_dom"/>
</dbReference>
<dbReference type="InterPro" id="IPR035976">
    <property type="entry name" value="Sushi/SCR/CCP_sf"/>
</dbReference>
<dbReference type="InterPro" id="IPR050350">
    <property type="entry name" value="Compl-Cell_Adhes-Reg"/>
</dbReference>
<dbReference type="CDD" id="cd00033">
    <property type="entry name" value="CCP"/>
    <property type="match status" value="2"/>
</dbReference>
<evidence type="ECO:0000259" key="7">
    <source>
        <dbReference type="PROSITE" id="PS50923"/>
    </source>
</evidence>
<dbReference type="PANTHER" id="PTHR19325:SF560">
    <property type="entry name" value="SUSHI, VON WILLEBRAND FACTOR TYPE A, EGF AND PENTRAXIN DOMAIN-CONTAINING PROTEIN 1"/>
    <property type="match status" value="1"/>
</dbReference>
<comment type="caution">
    <text evidence="5">Lacks conserved residue(s) required for the propagation of feature annotation.</text>
</comment>
<feature type="disulfide bond" evidence="5">
    <location>
        <begin position="101"/>
        <end position="128"/>
    </location>
</feature>
<dbReference type="Gene3D" id="2.10.70.10">
    <property type="entry name" value="Complement Module, domain 1"/>
    <property type="match status" value="2"/>
</dbReference>
<accession>C3XPY5</accession>
<keyword evidence="3 5" id="KW-1015">Disulfide bond</keyword>
<protein>
    <recommendedName>
        <fullName evidence="7">Sushi domain-containing protein</fullName>
    </recommendedName>
</protein>
<sequence length="332" mass="36150">MPVSTRPHPTGCKSRQPFPERTYVMPCSNYNTCFDYYCNPGCVRVSGDTRRFCIKTSRGEYWSGYDLICEGSCCSEPPLLTGTISQCKYPYTEGAVATYSCPYWHTQVSGSTTKTCSKGVWTGEDLVCKLKDEPKPVCPTPPSPAANTTMKACTATSNFTNGDFCRYECSPGYVRLSGSNYGICSNGVSWTGPDLVCVRGCPRPQTDHSVMTYCEGPSKVGARCAFCCRPLYLEAYVKGSRLVITCSNNGTWTGKPLVCKRAPAKLEFATMKDEETLRPARSNSCQLGPAPARFDSSSGPHVPAPSWNQCGPELDRAGKSWTVRTGAGVQRG</sequence>